<feature type="transmembrane region" description="Helical" evidence="6">
    <location>
        <begin position="61"/>
        <end position="81"/>
    </location>
</feature>
<dbReference type="OrthoDB" id="9760364at2"/>
<evidence type="ECO:0000256" key="1">
    <source>
        <dbReference type="ARBA" id="ARBA00004141"/>
    </source>
</evidence>
<accession>A0A3G9JSY2</accession>
<evidence type="ECO:0000256" key="3">
    <source>
        <dbReference type="ARBA" id="ARBA00022967"/>
    </source>
</evidence>
<feature type="transmembrane region" description="Helical" evidence="6">
    <location>
        <begin position="685"/>
        <end position="702"/>
    </location>
</feature>
<dbReference type="InterPro" id="IPR023299">
    <property type="entry name" value="ATPase_P-typ_cyto_dom_N"/>
</dbReference>
<feature type="transmembrane region" description="Helical" evidence="6">
    <location>
        <begin position="746"/>
        <end position="769"/>
    </location>
</feature>
<reference evidence="8 9" key="1">
    <citation type="submission" date="2018-11" db="EMBL/GenBank/DDBJ databases">
        <title>Novel Erysipelotrichaceae bacterium isolated from small intestine of a swine.</title>
        <authorList>
            <person name="Kim J.S."/>
            <person name="Choe H."/>
            <person name="Lee Y.R."/>
            <person name="Kim K.M."/>
            <person name="Park D.S."/>
        </authorList>
    </citation>
    <scope>NUCLEOTIDE SEQUENCE [LARGE SCALE GENOMIC DNA]</scope>
    <source>
        <strain evidence="8 9">SG0102</strain>
    </source>
</reference>
<evidence type="ECO:0000256" key="6">
    <source>
        <dbReference type="SAM" id="Phobius"/>
    </source>
</evidence>
<dbReference type="InterPro" id="IPR059000">
    <property type="entry name" value="ATPase_P-type_domA"/>
</dbReference>
<feature type="transmembrane region" description="Helical" evidence="6">
    <location>
        <begin position="658"/>
        <end position="679"/>
    </location>
</feature>
<dbReference type="PRINTS" id="PR00120">
    <property type="entry name" value="HATPASE"/>
</dbReference>
<dbReference type="GO" id="GO:0005524">
    <property type="term" value="F:ATP binding"/>
    <property type="evidence" value="ECO:0007669"/>
    <property type="project" value="InterPro"/>
</dbReference>
<dbReference type="PANTHER" id="PTHR42861">
    <property type="entry name" value="CALCIUM-TRANSPORTING ATPASE"/>
    <property type="match status" value="1"/>
</dbReference>
<evidence type="ECO:0000256" key="2">
    <source>
        <dbReference type="ARBA" id="ARBA00022692"/>
    </source>
</evidence>
<dbReference type="AlphaFoldDB" id="A0A3G9JSY2"/>
<dbReference type="Gene3D" id="1.20.1110.10">
    <property type="entry name" value="Calcium-transporting ATPase, transmembrane domain"/>
    <property type="match status" value="1"/>
</dbReference>
<dbReference type="SFLD" id="SFLDG00002">
    <property type="entry name" value="C1.7:_P-type_atpase_like"/>
    <property type="match status" value="1"/>
</dbReference>
<dbReference type="SUPFAM" id="SSF81660">
    <property type="entry name" value="Metal cation-transporting ATPase, ATP-binding domain N"/>
    <property type="match status" value="1"/>
</dbReference>
<protein>
    <submittedName>
        <fullName evidence="8">ATPase P</fullName>
    </submittedName>
</protein>
<dbReference type="GO" id="GO:0016887">
    <property type="term" value="F:ATP hydrolysis activity"/>
    <property type="evidence" value="ECO:0007669"/>
    <property type="project" value="InterPro"/>
</dbReference>
<dbReference type="GO" id="GO:0016020">
    <property type="term" value="C:membrane"/>
    <property type="evidence" value="ECO:0007669"/>
    <property type="project" value="UniProtKB-SubCell"/>
</dbReference>
<keyword evidence="9" id="KW-1185">Reference proteome</keyword>
<keyword evidence="3" id="KW-1278">Translocase</keyword>
<feature type="transmembrane region" description="Helical" evidence="6">
    <location>
        <begin position="590"/>
        <end position="613"/>
    </location>
</feature>
<organism evidence="8 9">
    <name type="scientific">Intestinibaculum porci</name>
    <dbReference type="NCBI Taxonomy" id="2487118"/>
    <lineage>
        <taxon>Bacteria</taxon>
        <taxon>Bacillati</taxon>
        <taxon>Bacillota</taxon>
        <taxon>Erysipelotrichia</taxon>
        <taxon>Erysipelotrichales</taxon>
        <taxon>Erysipelotrichaceae</taxon>
        <taxon>Intestinibaculum</taxon>
    </lineage>
</organism>
<dbReference type="SUPFAM" id="SSF56784">
    <property type="entry name" value="HAD-like"/>
    <property type="match status" value="1"/>
</dbReference>
<feature type="transmembrane region" description="Helical" evidence="6">
    <location>
        <begin position="242"/>
        <end position="269"/>
    </location>
</feature>
<dbReference type="InterPro" id="IPR036412">
    <property type="entry name" value="HAD-like_sf"/>
</dbReference>
<dbReference type="PRINTS" id="PR00119">
    <property type="entry name" value="CATATPASE"/>
</dbReference>
<dbReference type="InterPro" id="IPR044492">
    <property type="entry name" value="P_typ_ATPase_HD_dom"/>
</dbReference>
<dbReference type="InterPro" id="IPR001757">
    <property type="entry name" value="P_typ_ATPase"/>
</dbReference>
<dbReference type="InterPro" id="IPR008250">
    <property type="entry name" value="ATPase_P-typ_transduc_dom_A_sf"/>
</dbReference>
<dbReference type="EMBL" id="AP019309">
    <property type="protein sequence ID" value="BBH25964.1"/>
    <property type="molecule type" value="Genomic_DNA"/>
</dbReference>
<evidence type="ECO:0000259" key="7">
    <source>
        <dbReference type="Pfam" id="PF00122"/>
    </source>
</evidence>
<evidence type="ECO:0000256" key="4">
    <source>
        <dbReference type="ARBA" id="ARBA00022989"/>
    </source>
</evidence>
<dbReference type="PROSITE" id="PS00154">
    <property type="entry name" value="ATPASE_E1_E2"/>
    <property type="match status" value="1"/>
</dbReference>
<dbReference type="Gene3D" id="2.70.150.10">
    <property type="entry name" value="Calcium-transporting ATPase, cytoplasmic transduction domain A"/>
    <property type="match status" value="1"/>
</dbReference>
<proteinExistence type="predicted"/>
<dbReference type="RefSeq" id="WP_125118881.1">
    <property type="nucleotide sequence ID" value="NZ_AP019309.1"/>
</dbReference>
<dbReference type="InParanoid" id="A0A3G9JSY2"/>
<sequence length="784" mass="85497">MIGLTSEEAKKRQAAGQGNVSHEQTSKTIGEIVRENVFTYFNFIFFVLAILIILARAWNSLSFLVVIIINTLIGIAQEVYAKKVLDNLNILNAPTAMVYRDGSLKQLAVSELVLGDVIALKGGDQIPADARVINGSVNVNEALLTGEADEIEKTVDSALMSGSFIVNGECEAELTHVGDDSYISQLTAKAKKVNNKESDMVKAIDRIVKFAGVAIIPIGLMLFGQSYLFAHKPFSESVVSSVAAVIGMIPEGLYLLVSVRLALSAVMLARQQVMLHNMKSIEALARVDTLCVDKTGTITDHSMLVADFMKATDMNASLESENRDILQSYVKTLPDDNATMQAIRSYIGESDTYTSQDYMSFSSKYKYSAVTFGHVTYMMGAPEIVLAMNYETYREQIESYASKGLRVLVFASKEGGLPAGSLSNEYVEPIFYIMLSNPLRKNAKETFSYFEKQGVDVKVISGDNPVTVSEVAKQAGILHAENHINAQTLGDEKAIAEAVQKYTVFGRVTPEQKQMIVRALKKQGHTVAMTGDGVNDILAMKDADCSIGMAAGSDAAVQAAQLVLLDSDFSHMPAIVSQGRNVVNNIERSATLFLVKNIFSLILAIFTIVNFLTYPLSPAQISLISFFTIGCPAFLLALEPSEERITGHFIRRVLFKSLPAAITDFAIVGSLVVFGETFGVATKDISVASAFLMSIVGFLILISISKPLNLFKSLVIGGNIIGILAAVYFGHRLFDITRVSQKCIMLFVVFAIASEPVLRYLTIAFEAVANAKEWLVRKFTRKKS</sequence>
<dbReference type="SFLD" id="SFLDS00003">
    <property type="entry name" value="Haloacid_Dehalogenase"/>
    <property type="match status" value="1"/>
</dbReference>
<dbReference type="SUPFAM" id="SSF81653">
    <property type="entry name" value="Calcium ATPase, transduction domain A"/>
    <property type="match status" value="1"/>
</dbReference>
<dbReference type="CDD" id="cd02609">
    <property type="entry name" value="P-type_ATPase"/>
    <property type="match status" value="1"/>
</dbReference>
<dbReference type="Gene3D" id="3.40.1110.10">
    <property type="entry name" value="Calcium-transporting ATPase, cytoplasmic domain N"/>
    <property type="match status" value="1"/>
</dbReference>
<evidence type="ECO:0000256" key="5">
    <source>
        <dbReference type="ARBA" id="ARBA00023136"/>
    </source>
</evidence>
<gene>
    <name evidence="8" type="ORF">SG0102_08980</name>
</gene>
<dbReference type="Proteomes" id="UP000268059">
    <property type="component" value="Chromosome"/>
</dbReference>
<dbReference type="InterPro" id="IPR023214">
    <property type="entry name" value="HAD_sf"/>
</dbReference>
<feature type="transmembrane region" description="Helical" evidence="6">
    <location>
        <begin position="714"/>
        <end position="734"/>
    </location>
</feature>
<dbReference type="NCBIfam" id="TIGR01494">
    <property type="entry name" value="ATPase_P-type"/>
    <property type="match status" value="2"/>
</dbReference>
<dbReference type="Pfam" id="PF00702">
    <property type="entry name" value="Hydrolase"/>
    <property type="match status" value="1"/>
</dbReference>
<feature type="transmembrane region" description="Helical" evidence="6">
    <location>
        <begin position="37"/>
        <end position="55"/>
    </location>
</feature>
<comment type="subcellular location">
    <subcellularLocation>
        <location evidence="1">Membrane</location>
        <topology evidence="1">Multi-pass membrane protein</topology>
    </subcellularLocation>
</comment>
<feature type="transmembrane region" description="Helical" evidence="6">
    <location>
        <begin position="210"/>
        <end position="230"/>
    </location>
</feature>
<name>A0A3G9JSY2_9FIRM</name>
<evidence type="ECO:0000313" key="8">
    <source>
        <dbReference type="EMBL" id="BBH25964.1"/>
    </source>
</evidence>
<feature type="transmembrane region" description="Helical" evidence="6">
    <location>
        <begin position="619"/>
        <end position="638"/>
    </location>
</feature>
<dbReference type="SFLD" id="SFLDF00027">
    <property type="entry name" value="p-type_atpase"/>
    <property type="match status" value="1"/>
</dbReference>
<dbReference type="InterPro" id="IPR023298">
    <property type="entry name" value="ATPase_P-typ_TM_dom_sf"/>
</dbReference>
<keyword evidence="5 6" id="KW-0472">Membrane</keyword>
<keyword evidence="2 6" id="KW-0812">Transmembrane</keyword>
<dbReference type="Pfam" id="PF00122">
    <property type="entry name" value="E1-E2_ATPase"/>
    <property type="match status" value="1"/>
</dbReference>
<dbReference type="SUPFAM" id="SSF81665">
    <property type="entry name" value="Calcium ATPase, transmembrane domain M"/>
    <property type="match status" value="1"/>
</dbReference>
<dbReference type="Gene3D" id="3.40.50.1000">
    <property type="entry name" value="HAD superfamily/HAD-like"/>
    <property type="match status" value="1"/>
</dbReference>
<dbReference type="KEGG" id="ebm:SG0102_08980"/>
<feature type="domain" description="P-type ATPase A" evidence="7">
    <location>
        <begin position="91"/>
        <end position="189"/>
    </location>
</feature>
<dbReference type="InterPro" id="IPR018303">
    <property type="entry name" value="ATPase_P-typ_P_site"/>
</dbReference>
<keyword evidence="4 6" id="KW-1133">Transmembrane helix</keyword>
<evidence type="ECO:0000313" key="9">
    <source>
        <dbReference type="Proteomes" id="UP000268059"/>
    </source>
</evidence>